<comment type="caution">
    <text evidence="3">The sequence shown here is derived from an EMBL/GenBank/DDBJ whole genome shotgun (WGS) entry which is preliminary data.</text>
</comment>
<protein>
    <submittedName>
        <fullName evidence="3">Uncharacterized protein</fullName>
    </submittedName>
</protein>
<dbReference type="Gene3D" id="3.30.360.10">
    <property type="entry name" value="Dihydrodipicolinate Reductase, domain 2"/>
    <property type="match status" value="1"/>
</dbReference>
<name>A0ABQ2XSV5_9ACTN</name>
<dbReference type="EMBL" id="BMWC01000016">
    <property type="protein sequence ID" value="GGX31000.1"/>
    <property type="molecule type" value="Genomic_DNA"/>
</dbReference>
<dbReference type="Gene3D" id="3.40.50.720">
    <property type="entry name" value="NAD(P)-binding Rossmann-like Domain"/>
    <property type="match status" value="1"/>
</dbReference>
<keyword evidence="4" id="KW-1185">Reference proteome</keyword>
<dbReference type="Proteomes" id="UP000617743">
    <property type="component" value="Unassembled WGS sequence"/>
</dbReference>
<proteinExistence type="predicted"/>
<dbReference type="SUPFAM" id="SSF51735">
    <property type="entry name" value="NAD(P)-binding Rossmann-fold domains"/>
    <property type="match status" value="1"/>
</dbReference>
<reference evidence="4" key="1">
    <citation type="journal article" date="2019" name="Int. J. Syst. Evol. Microbiol.">
        <title>The Global Catalogue of Microorganisms (GCM) 10K type strain sequencing project: providing services to taxonomists for standard genome sequencing and annotation.</title>
        <authorList>
            <consortium name="The Broad Institute Genomics Platform"/>
            <consortium name="The Broad Institute Genome Sequencing Center for Infectious Disease"/>
            <person name="Wu L."/>
            <person name="Ma J."/>
        </authorList>
    </citation>
    <scope>NUCLEOTIDE SEQUENCE [LARGE SCALE GENOMIC DNA]</scope>
    <source>
        <strain evidence="4">JCM 4866</strain>
    </source>
</reference>
<gene>
    <name evidence="3" type="ORF">GCM10010383_71680</name>
</gene>
<feature type="region of interest" description="Disordered" evidence="2">
    <location>
        <begin position="69"/>
        <end position="124"/>
    </location>
</feature>
<accession>A0ABQ2XSV5</accession>
<organism evidence="3 4">
    <name type="scientific">Streptomyces lomondensis</name>
    <dbReference type="NCBI Taxonomy" id="68229"/>
    <lineage>
        <taxon>Bacteria</taxon>
        <taxon>Bacillati</taxon>
        <taxon>Actinomycetota</taxon>
        <taxon>Actinomycetes</taxon>
        <taxon>Kitasatosporales</taxon>
        <taxon>Streptomycetaceae</taxon>
        <taxon>Streptomyces</taxon>
    </lineage>
</organism>
<evidence type="ECO:0000313" key="3">
    <source>
        <dbReference type="EMBL" id="GGX31000.1"/>
    </source>
</evidence>
<sequence>MLCEKAFALDAVQAAEMVAVARERGLFLMEAMWSRFLPAYVKVRDLLAEGVIGEVQSVEADFGFRFPTGSRHTARSARPASTSTSPSSPATTAARSRWPRVPCGRPSVAQPVSPEPPATSSCRS</sequence>
<feature type="compositionally biased region" description="Low complexity" evidence="2">
    <location>
        <begin position="76"/>
        <end position="96"/>
    </location>
</feature>
<dbReference type="InterPro" id="IPR050984">
    <property type="entry name" value="Gfo/Idh/MocA_domain"/>
</dbReference>
<dbReference type="PANTHER" id="PTHR22604:SF105">
    <property type="entry name" value="TRANS-1,2-DIHYDROBENZENE-1,2-DIOL DEHYDROGENASE"/>
    <property type="match status" value="1"/>
</dbReference>
<keyword evidence="1" id="KW-0560">Oxidoreductase</keyword>
<evidence type="ECO:0000256" key="2">
    <source>
        <dbReference type="SAM" id="MobiDB-lite"/>
    </source>
</evidence>
<dbReference type="PANTHER" id="PTHR22604">
    <property type="entry name" value="OXIDOREDUCTASES"/>
    <property type="match status" value="1"/>
</dbReference>
<evidence type="ECO:0000256" key="1">
    <source>
        <dbReference type="ARBA" id="ARBA00023002"/>
    </source>
</evidence>
<dbReference type="InterPro" id="IPR036291">
    <property type="entry name" value="NAD(P)-bd_dom_sf"/>
</dbReference>
<evidence type="ECO:0000313" key="4">
    <source>
        <dbReference type="Proteomes" id="UP000617743"/>
    </source>
</evidence>